<proteinExistence type="predicted"/>
<dbReference type="RefSeq" id="WP_010761254.1">
    <property type="nucleotide sequence ID" value="NZ_KB946315.1"/>
</dbReference>
<dbReference type="PANTHER" id="PTHR30185:SF13">
    <property type="entry name" value="LICABCH OPERON REGULATOR-RELATED"/>
    <property type="match status" value="1"/>
</dbReference>
<name>R2STB6_9ENTE</name>
<keyword evidence="3" id="KW-0472">Membrane</keyword>
<dbReference type="Proteomes" id="UP000013858">
    <property type="component" value="Unassembled WGS sequence"/>
</dbReference>
<dbReference type="InterPro" id="IPR050661">
    <property type="entry name" value="BglG_antiterminators"/>
</dbReference>
<dbReference type="EMBL" id="ASVY01000002">
    <property type="protein sequence ID" value="EOT62367.1"/>
    <property type="molecule type" value="Genomic_DNA"/>
</dbReference>
<accession>R2STB6</accession>
<keyword evidence="3" id="KW-0812">Transmembrane</keyword>
<evidence type="ECO:0000313" key="6">
    <source>
        <dbReference type="EMBL" id="EOT62367.1"/>
    </source>
</evidence>
<evidence type="ECO:0000256" key="2">
    <source>
        <dbReference type="ARBA" id="ARBA00023163"/>
    </source>
</evidence>
<dbReference type="Proteomes" id="UP000014197">
    <property type="component" value="Unassembled WGS sequence"/>
</dbReference>
<feature type="domain" description="Mga helix-turn-helix" evidence="4">
    <location>
        <begin position="91"/>
        <end position="169"/>
    </location>
</feature>
<keyword evidence="8" id="KW-1185">Reference proteome</keyword>
<dbReference type="InterPro" id="IPR007737">
    <property type="entry name" value="Mga_HTH"/>
</dbReference>
<comment type="caution">
    <text evidence="5">The sequence shown here is derived from an EMBL/GenBank/DDBJ whole genome shotgun (WGS) entry which is preliminary data.</text>
</comment>
<sequence>MDILLNEKSKKKIQLFTELLYRENEEISFSYLQNFLGVSLSTLKRYFQELSTDIKNNKSFTQIVLIRNVGGYVIQNHSAHAMDYLIIQLRLSYFESSLQFKIILELLLNHYNSVEDLAEKLYISPPHLYKNINILNIELERYPLKIVFHPTTNFQGKEKYVRMLNFYFFWSVYRGIAWPYDFKNMKDFSANVDFGELQKNYSDSVIKRLEFMVGLFMVRRQDHPIRLPKKIKELSKHFATTNAISKLVEPFLVTEDEILFFNLLARCYIAEIDTLQDKYRLYDSFPRSLPLISACDLLIEEYEKYFYGDFSMNKEQKTTVFYYLLIGMIQATYFSISPVQFFRTSFTQNTHTKLSIKDNPRINNFCKKFREDHLDFPVPAHSDFGLCILLTILTETFLYPSLSVYIQYSKNNLGTVYIKNKLHMLFNPRAIHYIDCFEEADLVIIDCFEPRVKKSKQKIFYISDVYNEQTWHELFTCIQLLFFKAKSTFY</sequence>
<evidence type="ECO:0000256" key="1">
    <source>
        <dbReference type="ARBA" id="ARBA00023015"/>
    </source>
</evidence>
<dbReference type="PANTHER" id="PTHR30185">
    <property type="entry name" value="CRYPTIC BETA-GLUCOSIDE BGL OPERON ANTITERMINATOR"/>
    <property type="match status" value="1"/>
</dbReference>
<evidence type="ECO:0000313" key="8">
    <source>
        <dbReference type="Proteomes" id="UP000014197"/>
    </source>
</evidence>
<keyword evidence="3" id="KW-1133">Transmembrane helix</keyword>
<reference evidence="6 8" key="2">
    <citation type="submission" date="2013-03" db="EMBL/GenBank/DDBJ databases">
        <title>The Genome Sequence of Enterococcus haemoperoxidus BAA-382 (PacBio/Illumina hybrid assembly).</title>
        <authorList>
            <consortium name="The Broad Institute Genomics Platform"/>
            <consortium name="The Broad Institute Genome Sequencing Center for Infectious Disease"/>
            <person name="Earl A."/>
            <person name="Russ C."/>
            <person name="Gilmore M."/>
            <person name="Surin D."/>
            <person name="Walker B."/>
            <person name="Young S."/>
            <person name="Zeng Q."/>
            <person name="Gargeya S."/>
            <person name="Fitzgerald M."/>
            <person name="Haas B."/>
            <person name="Abouelleil A."/>
            <person name="Allen A.W."/>
            <person name="Alvarado L."/>
            <person name="Arachchi H.M."/>
            <person name="Berlin A.M."/>
            <person name="Chapman S.B."/>
            <person name="Gainer-Dewar J."/>
            <person name="Goldberg J."/>
            <person name="Griggs A."/>
            <person name="Gujja S."/>
            <person name="Hansen M."/>
            <person name="Howarth C."/>
            <person name="Imamovic A."/>
            <person name="Ireland A."/>
            <person name="Larimer J."/>
            <person name="McCowan C."/>
            <person name="Murphy C."/>
            <person name="Pearson M."/>
            <person name="Poon T.W."/>
            <person name="Priest M."/>
            <person name="Roberts A."/>
            <person name="Saif S."/>
            <person name="Shea T."/>
            <person name="Sisk P."/>
            <person name="Sykes S."/>
            <person name="Wortman J."/>
            <person name="Nusbaum C."/>
            <person name="Birren B."/>
        </authorList>
    </citation>
    <scope>NUCLEOTIDE SEQUENCE [LARGE SCALE GENOMIC DNA]</scope>
    <source>
        <strain evidence="6 8">ATCC BAA-382</strain>
    </source>
</reference>
<protein>
    <recommendedName>
        <fullName evidence="4">Mga helix-turn-helix domain-containing protein</fullName>
    </recommendedName>
</protein>
<evidence type="ECO:0000259" key="4">
    <source>
        <dbReference type="Pfam" id="PF05043"/>
    </source>
</evidence>
<gene>
    <name evidence="6" type="ORF">I583_01367</name>
    <name evidence="5" type="ORF">UAW_01046</name>
</gene>
<dbReference type="OrthoDB" id="2175541at2"/>
<evidence type="ECO:0000256" key="3">
    <source>
        <dbReference type="SAM" id="Phobius"/>
    </source>
</evidence>
<dbReference type="Pfam" id="PF05043">
    <property type="entry name" value="Mga"/>
    <property type="match status" value="1"/>
</dbReference>
<evidence type="ECO:0000313" key="5">
    <source>
        <dbReference type="EMBL" id="EOH98450.1"/>
    </source>
</evidence>
<feature type="transmembrane region" description="Helical" evidence="3">
    <location>
        <begin position="320"/>
        <end position="342"/>
    </location>
</feature>
<dbReference type="STRING" id="155618.RV06_GL001133"/>
<organism evidence="5 7">
    <name type="scientific">Enterococcus haemoperoxidus ATCC BAA-382</name>
    <dbReference type="NCBI Taxonomy" id="1158608"/>
    <lineage>
        <taxon>Bacteria</taxon>
        <taxon>Bacillati</taxon>
        <taxon>Bacillota</taxon>
        <taxon>Bacilli</taxon>
        <taxon>Lactobacillales</taxon>
        <taxon>Enterococcaceae</taxon>
        <taxon>Enterococcus</taxon>
    </lineage>
</organism>
<keyword evidence="1" id="KW-0805">Transcription regulation</keyword>
<keyword evidence="2" id="KW-0804">Transcription</keyword>
<dbReference type="AlphaFoldDB" id="R2STB6"/>
<dbReference type="EMBL" id="AJAR01000012">
    <property type="protein sequence ID" value="EOH98450.1"/>
    <property type="molecule type" value="Genomic_DNA"/>
</dbReference>
<dbReference type="eggNOG" id="COG3711">
    <property type="taxonomic scope" value="Bacteria"/>
</dbReference>
<reference evidence="5 7" key="1">
    <citation type="submission" date="2013-02" db="EMBL/GenBank/DDBJ databases">
        <title>The Genome Sequence of Enterococcus haemoperoxidus BAA-382.</title>
        <authorList>
            <consortium name="The Broad Institute Genome Sequencing Platform"/>
            <consortium name="The Broad Institute Genome Sequencing Center for Infectious Disease"/>
            <person name="Earl A.M."/>
            <person name="Gilmore M.S."/>
            <person name="Lebreton F."/>
            <person name="Walker B."/>
            <person name="Young S.K."/>
            <person name="Zeng Q."/>
            <person name="Gargeya S."/>
            <person name="Fitzgerald M."/>
            <person name="Haas B."/>
            <person name="Abouelleil A."/>
            <person name="Alvarado L."/>
            <person name="Arachchi H.M."/>
            <person name="Berlin A.M."/>
            <person name="Chapman S.B."/>
            <person name="Dewar J."/>
            <person name="Goldberg J."/>
            <person name="Griggs A."/>
            <person name="Gujja S."/>
            <person name="Hansen M."/>
            <person name="Howarth C."/>
            <person name="Imamovic A."/>
            <person name="Larimer J."/>
            <person name="McCowan C."/>
            <person name="Murphy C."/>
            <person name="Neiman D."/>
            <person name="Pearson M."/>
            <person name="Priest M."/>
            <person name="Roberts A."/>
            <person name="Saif S."/>
            <person name="Shea T."/>
            <person name="Sisk P."/>
            <person name="Sykes S."/>
            <person name="Wortman J."/>
            <person name="Nusbaum C."/>
            <person name="Birren B."/>
        </authorList>
    </citation>
    <scope>NUCLEOTIDE SEQUENCE [LARGE SCALE GENOMIC DNA]</scope>
    <source>
        <strain evidence="5 7">ATCC BAA-382</strain>
    </source>
</reference>
<evidence type="ECO:0000313" key="7">
    <source>
        <dbReference type="Proteomes" id="UP000013858"/>
    </source>
</evidence>
<dbReference type="PATRIC" id="fig|1158608.3.peg.1021"/>